<dbReference type="PRINTS" id="PR00123">
    <property type="entry name" value="ATPASEA"/>
</dbReference>
<reference evidence="13 14" key="1">
    <citation type="journal article" date="2016" name="Nat. Commun.">
        <title>Thousands of microbial genomes shed light on interconnected biogeochemical processes in an aquifer system.</title>
        <authorList>
            <person name="Anantharaman K."/>
            <person name="Brown C.T."/>
            <person name="Hug L.A."/>
            <person name="Sharon I."/>
            <person name="Castelle C.J."/>
            <person name="Probst A.J."/>
            <person name="Thomas B.C."/>
            <person name="Singh A."/>
            <person name="Wilkins M.J."/>
            <person name="Karaoz U."/>
            <person name="Brodie E.L."/>
            <person name="Williams K.H."/>
            <person name="Hubbard S.S."/>
            <person name="Banfield J.F."/>
        </authorList>
    </citation>
    <scope>NUCLEOTIDE SEQUENCE [LARGE SCALE GENOMIC DNA]</scope>
    <source>
        <strain evidence="14">RIFCSPHIGHO2_01_FULL_58_15</strain>
    </source>
</reference>
<feature type="transmembrane region" description="Helical" evidence="11">
    <location>
        <begin position="129"/>
        <end position="150"/>
    </location>
</feature>
<keyword evidence="10 11" id="KW-0066">ATP synthesis</keyword>
<dbReference type="SUPFAM" id="SSF81336">
    <property type="entry name" value="F1F0 ATP synthase subunit A"/>
    <property type="match status" value="1"/>
</dbReference>
<dbReference type="CDD" id="cd00310">
    <property type="entry name" value="ATP-synt_Fo_a_6"/>
    <property type="match status" value="1"/>
</dbReference>
<dbReference type="GO" id="GO:0046933">
    <property type="term" value="F:proton-transporting ATP synthase activity, rotational mechanism"/>
    <property type="evidence" value="ECO:0007669"/>
    <property type="project" value="UniProtKB-UniRule"/>
</dbReference>
<dbReference type="InterPro" id="IPR023011">
    <property type="entry name" value="ATP_synth_F0_asu_AS"/>
</dbReference>
<evidence type="ECO:0000313" key="14">
    <source>
        <dbReference type="Proteomes" id="UP000178690"/>
    </source>
</evidence>
<keyword evidence="11" id="KW-1003">Cell membrane</keyword>
<sequence length="242" mass="26298">MELEISLAPQILTRFMGFPVTNTLLMSGAVSCFLIALAFFFARTKKFVPGRFQAALEFVFEGLLALADGVTGNRKRTMRFAPIAFTIFFFVLFANLIEIIPGVESLGIEMEGHRVPILRSPSTDLNTTLALALIAVVSAQLWGIAALGPLKHIGKYFSLRGPIDFFVGMLEAVSEVAKVVSFSFRLFGNIFAGSVLLIVVSALLPAIVPIPFLGLEIFVGFVQALVFSVLALVFMTMATESH</sequence>
<evidence type="ECO:0000256" key="3">
    <source>
        <dbReference type="ARBA" id="ARBA00022448"/>
    </source>
</evidence>
<feature type="transmembrane region" description="Helical" evidence="11">
    <location>
        <begin position="20"/>
        <end position="42"/>
    </location>
</feature>
<comment type="subcellular location">
    <subcellularLocation>
        <location evidence="11 12">Cell membrane</location>
        <topology evidence="11 12">Multi-pass membrane protein</topology>
    </subcellularLocation>
    <subcellularLocation>
        <location evidence="1">Membrane</location>
        <topology evidence="1">Multi-pass membrane protein</topology>
    </subcellularLocation>
</comment>
<proteinExistence type="inferred from homology"/>
<feature type="transmembrane region" description="Helical" evidence="11">
    <location>
        <begin position="80"/>
        <end position="100"/>
    </location>
</feature>
<evidence type="ECO:0000256" key="2">
    <source>
        <dbReference type="ARBA" id="ARBA00006810"/>
    </source>
</evidence>
<dbReference type="PANTHER" id="PTHR42823:SF3">
    <property type="entry name" value="ATP SYNTHASE SUBUNIT A, CHLOROPLASTIC"/>
    <property type="match status" value="1"/>
</dbReference>
<comment type="function">
    <text evidence="11 12">Key component of the proton channel; it plays a direct role in the translocation of protons across the membrane.</text>
</comment>
<comment type="caution">
    <text evidence="13">The sequence shown here is derived from an EMBL/GenBank/DDBJ whole genome shotgun (WGS) entry which is preliminary data.</text>
</comment>
<evidence type="ECO:0000256" key="5">
    <source>
        <dbReference type="ARBA" id="ARBA00022692"/>
    </source>
</evidence>
<keyword evidence="6 11" id="KW-0375">Hydrogen ion transport</keyword>
<evidence type="ECO:0000313" key="13">
    <source>
        <dbReference type="EMBL" id="OHA49220.1"/>
    </source>
</evidence>
<dbReference type="InterPro" id="IPR000568">
    <property type="entry name" value="ATP_synth_F0_asu"/>
</dbReference>
<keyword evidence="4 11" id="KW-0138">CF(0)</keyword>
<gene>
    <name evidence="11" type="primary">atpB</name>
    <name evidence="13" type="ORF">A2682_00955</name>
</gene>
<evidence type="ECO:0000256" key="4">
    <source>
        <dbReference type="ARBA" id="ARBA00022547"/>
    </source>
</evidence>
<dbReference type="PANTHER" id="PTHR42823">
    <property type="entry name" value="ATP SYNTHASE SUBUNIT A, CHLOROPLASTIC"/>
    <property type="match status" value="1"/>
</dbReference>
<evidence type="ECO:0000256" key="12">
    <source>
        <dbReference type="RuleBase" id="RU000483"/>
    </source>
</evidence>
<dbReference type="EMBL" id="MHST01000012">
    <property type="protein sequence ID" value="OHA49220.1"/>
    <property type="molecule type" value="Genomic_DNA"/>
</dbReference>
<protein>
    <recommendedName>
        <fullName evidence="11 12">ATP synthase subunit a</fullName>
    </recommendedName>
    <alternativeName>
        <fullName evidence="11">ATP synthase F0 sector subunit a</fullName>
    </alternativeName>
    <alternativeName>
        <fullName evidence="11">F-ATPase subunit 6</fullName>
    </alternativeName>
</protein>
<keyword evidence="8 11" id="KW-0406">Ion transport</keyword>
<keyword evidence="5 11" id="KW-0812">Transmembrane</keyword>
<keyword evidence="7 11" id="KW-1133">Transmembrane helix</keyword>
<dbReference type="Pfam" id="PF00119">
    <property type="entry name" value="ATP-synt_A"/>
    <property type="match status" value="1"/>
</dbReference>
<dbReference type="AlphaFoldDB" id="A0A1G2PLL4"/>
<dbReference type="GO" id="GO:0042777">
    <property type="term" value="P:proton motive force-driven plasma membrane ATP synthesis"/>
    <property type="evidence" value="ECO:0007669"/>
    <property type="project" value="TreeGrafter"/>
</dbReference>
<evidence type="ECO:0000256" key="1">
    <source>
        <dbReference type="ARBA" id="ARBA00004141"/>
    </source>
</evidence>
<evidence type="ECO:0000256" key="8">
    <source>
        <dbReference type="ARBA" id="ARBA00023065"/>
    </source>
</evidence>
<dbReference type="HAMAP" id="MF_01393">
    <property type="entry name" value="ATP_synth_a_bact"/>
    <property type="match status" value="1"/>
</dbReference>
<evidence type="ECO:0000256" key="6">
    <source>
        <dbReference type="ARBA" id="ARBA00022781"/>
    </source>
</evidence>
<dbReference type="NCBIfam" id="TIGR01131">
    <property type="entry name" value="ATP_synt_6_or_A"/>
    <property type="match status" value="1"/>
</dbReference>
<name>A0A1G2PLL4_TERXR</name>
<dbReference type="InterPro" id="IPR035908">
    <property type="entry name" value="F0_ATP_A_sf"/>
</dbReference>
<keyword evidence="3 11" id="KW-0813">Transport</keyword>
<evidence type="ECO:0000256" key="11">
    <source>
        <dbReference type="HAMAP-Rule" id="MF_01393"/>
    </source>
</evidence>
<dbReference type="GO" id="GO:0005886">
    <property type="term" value="C:plasma membrane"/>
    <property type="evidence" value="ECO:0007669"/>
    <property type="project" value="UniProtKB-SubCell"/>
</dbReference>
<comment type="similarity">
    <text evidence="2 11 12">Belongs to the ATPase A chain family.</text>
</comment>
<keyword evidence="9 11" id="KW-0472">Membrane</keyword>
<evidence type="ECO:0000256" key="9">
    <source>
        <dbReference type="ARBA" id="ARBA00023136"/>
    </source>
</evidence>
<feature type="transmembrane region" description="Helical" evidence="11">
    <location>
        <begin position="186"/>
        <end position="211"/>
    </location>
</feature>
<dbReference type="InterPro" id="IPR045082">
    <property type="entry name" value="ATP_syn_F0_a_bact/chloroplast"/>
</dbReference>
<evidence type="ECO:0000256" key="10">
    <source>
        <dbReference type="ARBA" id="ARBA00023310"/>
    </source>
</evidence>
<dbReference type="STRING" id="1802363.A2682_00955"/>
<dbReference type="Proteomes" id="UP000178690">
    <property type="component" value="Unassembled WGS sequence"/>
</dbReference>
<dbReference type="GO" id="GO:0045259">
    <property type="term" value="C:proton-transporting ATP synthase complex"/>
    <property type="evidence" value="ECO:0007669"/>
    <property type="project" value="UniProtKB-KW"/>
</dbReference>
<dbReference type="Gene3D" id="1.20.120.220">
    <property type="entry name" value="ATP synthase, F0 complex, subunit A"/>
    <property type="match status" value="1"/>
</dbReference>
<feature type="transmembrane region" description="Helical" evidence="11">
    <location>
        <begin position="217"/>
        <end position="238"/>
    </location>
</feature>
<organism evidence="13 14">
    <name type="scientific">Terrybacteria sp. (strain RIFCSPHIGHO2_01_FULL_58_15)</name>
    <dbReference type="NCBI Taxonomy" id="1802363"/>
    <lineage>
        <taxon>Bacteria</taxon>
        <taxon>Candidatus Terryibacteriota</taxon>
    </lineage>
</organism>
<dbReference type="PROSITE" id="PS00449">
    <property type="entry name" value="ATPASE_A"/>
    <property type="match status" value="1"/>
</dbReference>
<accession>A0A1G2PLL4</accession>
<evidence type="ECO:0000256" key="7">
    <source>
        <dbReference type="ARBA" id="ARBA00022989"/>
    </source>
</evidence>